<dbReference type="Gene3D" id="3.20.20.410">
    <property type="entry name" value="Protein of unknown function UPF0759"/>
    <property type="match status" value="1"/>
</dbReference>
<dbReference type="RefSeq" id="WP_089014810.1">
    <property type="nucleotide sequence ID" value="NZ_LT607754.1"/>
</dbReference>
<dbReference type="EMBL" id="LT607754">
    <property type="protein sequence ID" value="SCG74073.1"/>
    <property type="molecule type" value="Genomic_DNA"/>
</dbReference>
<evidence type="ECO:0000256" key="1">
    <source>
        <dbReference type="SAM" id="MobiDB-lite"/>
    </source>
</evidence>
<dbReference type="PANTHER" id="PTHR30348:SF4">
    <property type="entry name" value="DUF72 DOMAIN-CONTAINING PROTEIN"/>
    <property type="match status" value="1"/>
</dbReference>
<dbReference type="Proteomes" id="UP000198221">
    <property type="component" value="Chromosome I"/>
</dbReference>
<dbReference type="InterPro" id="IPR002763">
    <property type="entry name" value="DUF72"/>
</dbReference>
<evidence type="ECO:0000313" key="2">
    <source>
        <dbReference type="EMBL" id="SCG74073.1"/>
    </source>
</evidence>
<dbReference type="AlphaFoldDB" id="A0A1C5JUB3"/>
<organism evidence="2 3">
    <name type="scientific">Micromonospora inositola</name>
    <dbReference type="NCBI Taxonomy" id="47865"/>
    <lineage>
        <taxon>Bacteria</taxon>
        <taxon>Bacillati</taxon>
        <taxon>Actinomycetota</taxon>
        <taxon>Actinomycetes</taxon>
        <taxon>Micromonosporales</taxon>
        <taxon>Micromonosporaceae</taxon>
        <taxon>Micromonospora</taxon>
    </lineage>
</organism>
<reference evidence="3" key="1">
    <citation type="submission" date="2016-06" db="EMBL/GenBank/DDBJ databases">
        <authorList>
            <person name="Varghese N."/>
            <person name="Submissions Spin"/>
        </authorList>
    </citation>
    <scope>NUCLEOTIDE SEQUENCE [LARGE SCALE GENOMIC DNA]</scope>
    <source>
        <strain evidence="3">DSM 43819</strain>
    </source>
</reference>
<gene>
    <name evidence="2" type="ORF">GA0070613_5454</name>
</gene>
<protein>
    <submittedName>
        <fullName evidence="2">Uncharacterized conserved protein YecE, DUF72 family</fullName>
    </submittedName>
</protein>
<dbReference type="SUPFAM" id="SSF117396">
    <property type="entry name" value="TM1631-like"/>
    <property type="match status" value="1"/>
</dbReference>
<dbReference type="OrthoDB" id="9780310at2"/>
<name>A0A1C5JUB3_9ACTN</name>
<sequence length="278" mass="31358">MILVGTSGWQYRDWRERFYPAKLPQRLWLEHFAERFATVEVNNAFYRLPERDTFVAWRARTPDDFCAAVKMSRYLTHIKRLREPAEPVSRFLDRAGGLGDRLGPVLVQLPPNLRADPDALDATLRLFPADVRVAVEPRHPSWWSDDTRRVLERRRAALVWADRLSRPVTPLWRTTDFGYLRLHEGRARPWPRYGRAALAAWVRRLGDTFGDGEPAYVYFNNDPGGAAIVDAIAFADLTRGAGLPVTRTPTARPTGAVERAGTTPVRESSGPGPAASGT</sequence>
<dbReference type="Pfam" id="PF01904">
    <property type="entry name" value="DUF72"/>
    <property type="match status" value="1"/>
</dbReference>
<proteinExistence type="predicted"/>
<dbReference type="PANTHER" id="PTHR30348">
    <property type="entry name" value="UNCHARACTERIZED PROTEIN YECE"/>
    <property type="match status" value="1"/>
</dbReference>
<dbReference type="InterPro" id="IPR036520">
    <property type="entry name" value="UPF0759_sf"/>
</dbReference>
<accession>A0A1C5JUB3</accession>
<keyword evidence="3" id="KW-1185">Reference proteome</keyword>
<evidence type="ECO:0000313" key="3">
    <source>
        <dbReference type="Proteomes" id="UP000198221"/>
    </source>
</evidence>
<feature type="region of interest" description="Disordered" evidence="1">
    <location>
        <begin position="245"/>
        <end position="278"/>
    </location>
</feature>